<evidence type="ECO:0000256" key="2">
    <source>
        <dbReference type="SAM" id="SignalP"/>
    </source>
</evidence>
<dbReference type="OrthoDB" id="2501045at2759"/>
<dbReference type="HOGENOM" id="CLU_290543_0_0_1"/>
<dbReference type="Proteomes" id="UP000008783">
    <property type="component" value="Unassembled WGS sequence"/>
</dbReference>
<proteinExistence type="predicted"/>
<accession>H6QPT0</accession>
<keyword evidence="4" id="KW-1185">Reference proteome</keyword>
<sequence length="1053" mass="118179">MNTKSFFLATLTICNGLAWVKAQSKLYLQENQAPQTNVFNYSGIATSSQLRNDASRVVEQFASALGNYSTSPSLNDNSKTVTLFKSVMHGAMSYQLYQNFGNSTQLTQSKLQSMSTAINDTLNSINDVTDQLLSSSNGALKFIDLRNCLSNLVEQGGLKDGESCVIAGLSITGVSEILTSVLQNFGDGILPPNILELTTEALDPVFTSLIPGEKVFFSAIENAIASVQRAIAGALVQALDDAFRCFKSTLFSPISYEERLRKTRECNRDSAANHSSVFRDLKTLYLTITNQFVGYVTPNVLESIHSISDAYLEKGVHAKPEETFFRNAISNTVQSIVASNSGNEVVYAYKIADCLDTVVGVTDPDTAANKAATARCLEKPDGPPAALRQIIYGYIQQIYGVLPVEIAEELEQIGIMNLDRSSPDFKKQVNELHKRFLKTNPGPEYVSCYERLTDCLFNPQAGGILAPSSNKTQLREIRPVSCNPRNIPNDHQLLPTVRSPLPPSPHSGIGTPQLKRRKKRGVLSSTKDYPELRGRIILDPLPASTRQEYPDKDYHSRTETITPHVYHWDASFSSILGTAYILLSPGSGSFEFYNPRLLRSLQEREMREQAQVLQHTPGFTRDQDLIAQAFERSLRKIHGNVAQFVYIRHFGSQAVSPEFESHIHEIKTLLLPSLKGGLDRMRKLLPSPIIYPQKPEALNDQSAAAILAEVDDTVDRITYLTNSLSLEAAGGYFKDWDLNSYRCEMLQYKIVEILKQIEGLLSLYDDQFQLFAITTIFKCDWKNVIEDTSLAKHAIDNVIKSFELSDLGLLRARWQRMAQGVEDLLQDAIGSGTELHFQPLLDSIPVIKLTRLFFNKLSKPTNGEPHPLSQMSSDQLLALIKTTEYLPLELDTYITGMKYDEAKNGGIHATKIFDLVEKFQPSVKNLIDHLSHKGPNAESSQDSPEKYREWYRLWSCQLSLFAGRFCTKYPLNMRNRRRSGLVFTYLSRTLDSIRAPVSTWVNRGSAESLESGASFFLNAHLYQNLPSFFFLCIFHSERKKVNKPINRRYYHDT</sequence>
<evidence type="ECO:0000313" key="3">
    <source>
        <dbReference type="EMBL" id="EHS64317.1"/>
    </source>
</evidence>
<dbReference type="RefSeq" id="XP_003890473.1">
    <property type="nucleotide sequence ID" value="XM_003890424.1"/>
</dbReference>
<dbReference type="EMBL" id="DS178267">
    <property type="protein sequence ID" value="EHS64317.1"/>
    <property type="molecule type" value="Genomic_DNA"/>
</dbReference>
<dbReference type="KEGG" id="pgr:PGTG_20928"/>
<keyword evidence="2" id="KW-0732">Signal</keyword>
<dbReference type="PANTHER" id="PTHR33069:SF3">
    <property type="entry name" value="DYNEIN HEAVY CHAIN TAIL DOMAIN-CONTAINING PROTEIN"/>
    <property type="match status" value="1"/>
</dbReference>
<name>H6QPT0_PUCGT</name>
<feature type="signal peptide" evidence="2">
    <location>
        <begin position="1"/>
        <end position="22"/>
    </location>
</feature>
<dbReference type="PANTHER" id="PTHR33069">
    <property type="entry name" value="CHROMOSOME 7, WHOLE GENOME SHOTGUN SEQUENCE-RELATED"/>
    <property type="match status" value="1"/>
</dbReference>
<dbReference type="InParanoid" id="H6QPT0"/>
<reference evidence="4" key="1">
    <citation type="journal article" date="2011" name="Proc. Natl. Acad. Sci. U.S.A.">
        <title>Obligate biotrophy features unraveled by the genomic analysis of rust fungi.</title>
        <authorList>
            <person name="Duplessis S."/>
            <person name="Cuomo C.A."/>
            <person name="Lin Y.-C."/>
            <person name="Aerts A."/>
            <person name="Tisserant E."/>
            <person name="Veneault-Fourrey C."/>
            <person name="Joly D.L."/>
            <person name="Hacquard S."/>
            <person name="Amselem J."/>
            <person name="Cantarel B.L."/>
            <person name="Chiu R."/>
            <person name="Coutinho P.M."/>
            <person name="Feau N."/>
            <person name="Field M."/>
            <person name="Frey P."/>
            <person name="Gelhaye E."/>
            <person name="Goldberg J."/>
            <person name="Grabherr M.G."/>
            <person name="Kodira C.D."/>
            <person name="Kohler A."/>
            <person name="Kuees U."/>
            <person name="Lindquist E.A."/>
            <person name="Lucas S.M."/>
            <person name="Mago R."/>
            <person name="Mauceli E."/>
            <person name="Morin E."/>
            <person name="Murat C."/>
            <person name="Pangilinan J.L."/>
            <person name="Park R."/>
            <person name="Pearson M."/>
            <person name="Quesneville H."/>
            <person name="Rouhier N."/>
            <person name="Sakthikumar S."/>
            <person name="Salamov A.A."/>
            <person name="Schmutz J."/>
            <person name="Selles B."/>
            <person name="Shapiro H."/>
            <person name="Tanguay P."/>
            <person name="Tuskan G.A."/>
            <person name="Henrissat B."/>
            <person name="Van de Peer Y."/>
            <person name="Rouze P."/>
            <person name="Ellis J.G."/>
            <person name="Dodds P.N."/>
            <person name="Schein J.E."/>
            <person name="Zhong S."/>
            <person name="Hamelin R.C."/>
            <person name="Grigoriev I.V."/>
            <person name="Szabo L.J."/>
            <person name="Martin F."/>
        </authorList>
    </citation>
    <scope>NUCLEOTIDE SEQUENCE [LARGE SCALE GENOMIC DNA]</scope>
    <source>
        <strain evidence="4">CRL 75-36-700-3 / race SCCL</strain>
    </source>
</reference>
<feature type="chain" id="PRO_5003605696" evidence="2">
    <location>
        <begin position="23"/>
        <end position="1053"/>
    </location>
</feature>
<dbReference type="AlphaFoldDB" id="H6QPT0"/>
<evidence type="ECO:0000256" key="1">
    <source>
        <dbReference type="SAM" id="MobiDB-lite"/>
    </source>
</evidence>
<feature type="region of interest" description="Disordered" evidence="1">
    <location>
        <begin position="496"/>
        <end position="524"/>
    </location>
</feature>
<evidence type="ECO:0000313" key="4">
    <source>
        <dbReference type="Proteomes" id="UP000008783"/>
    </source>
</evidence>
<gene>
    <name evidence="3" type="ORF">PGTG_20928</name>
</gene>
<dbReference type="VEuPathDB" id="FungiDB:PGTG_20928"/>
<organism evidence="3 4">
    <name type="scientific">Puccinia graminis f. sp. tritici (strain CRL 75-36-700-3 / race SCCL)</name>
    <name type="common">Black stem rust fungus</name>
    <dbReference type="NCBI Taxonomy" id="418459"/>
    <lineage>
        <taxon>Eukaryota</taxon>
        <taxon>Fungi</taxon>
        <taxon>Dikarya</taxon>
        <taxon>Basidiomycota</taxon>
        <taxon>Pucciniomycotina</taxon>
        <taxon>Pucciniomycetes</taxon>
        <taxon>Pucciniales</taxon>
        <taxon>Pucciniaceae</taxon>
        <taxon>Puccinia</taxon>
    </lineage>
</organism>
<protein>
    <submittedName>
        <fullName evidence="3">Uncharacterized protein</fullName>
    </submittedName>
</protein>
<dbReference type="GeneID" id="13543007"/>